<accession>A0A5C6X163</accession>
<protein>
    <submittedName>
        <fullName evidence="2">Uncharacterized protein</fullName>
    </submittedName>
</protein>
<organism evidence="2 3">
    <name type="scientific">Lujinxingia vulgaris</name>
    <dbReference type="NCBI Taxonomy" id="2600176"/>
    <lineage>
        <taxon>Bacteria</taxon>
        <taxon>Deltaproteobacteria</taxon>
        <taxon>Bradymonadales</taxon>
        <taxon>Lujinxingiaceae</taxon>
        <taxon>Lujinxingia</taxon>
    </lineage>
</organism>
<keyword evidence="1" id="KW-0472">Membrane</keyword>
<comment type="caution">
    <text evidence="2">The sequence shown here is derived from an EMBL/GenBank/DDBJ whole genome shotgun (WGS) entry which is preliminary data.</text>
</comment>
<evidence type="ECO:0000256" key="1">
    <source>
        <dbReference type="SAM" id="Phobius"/>
    </source>
</evidence>
<dbReference type="RefSeq" id="WP_146977468.1">
    <property type="nucleotide sequence ID" value="NZ_VOSL01000147.1"/>
</dbReference>
<dbReference type="Proteomes" id="UP000321046">
    <property type="component" value="Unassembled WGS sequence"/>
</dbReference>
<evidence type="ECO:0000313" key="2">
    <source>
        <dbReference type="EMBL" id="TXD31595.1"/>
    </source>
</evidence>
<keyword evidence="1" id="KW-1133">Transmembrane helix</keyword>
<dbReference type="EMBL" id="VOSL01000147">
    <property type="protein sequence ID" value="TXD31595.1"/>
    <property type="molecule type" value="Genomic_DNA"/>
</dbReference>
<feature type="transmembrane region" description="Helical" evidence="1">
    <location>
        <begin position="44"/>
        <end position="63"/>
    </location>
</feature>
<dbReference type="AlphaFoldDB" id="A0A5C6X163"/>
<dbReference type="OrthoDB" id="5515003at2"/>
<name>A0A5C6X163_9DELT</name>
<feature type="transmembrane region" description="Helical" evidence="1">
    <location>
        <begin position="12"/>
        <end position="38"/>
    </location>
</feature>
<feature type="transmembrane region" description="Helical" evidence="1">
    <location>
        <begin position="75"/>
        <end position="94"/>
    </location>
</feature>
<evidence type="ECO:0000313" key="3">
    <source>
        <dbReference type="Proteomes" id="UP000321046"/>
    </source>
</evidence>
<reference evidence="2 3" key="1">
    <citation type="submission" date="2019-08" db="EMBL/GenBank/DDBJ databases">
        <title>Bradymonadales sp. TMQ2.</title>
        <authorList>
            <person name="Liang Q."/>
        </authorList>
    </citation>
    <scope>NUCLEOTIDE SEQUENCE [LARGE SCALE GENOMIC DNA]</scope>
    <source>
        <strain evidence="2 3">TMQ2</strain>
    </source>
</reference>
<keyword evidence="1" id="KW-0812">Transmembrane</keyword>
<gene>
    <name evidence="2" type="ORF">FRC96_20755</name>
</gene>
<proteinExistence type="predicted"/>
<feature type="transmembrane region" description="Helical" evidence="1">
    <location>
        <begin position="100"/>
        <end position="119"/>
    </location>
</feature>
<sequence>MPVPDALRRWFIVHFVADVIFAVPLMVAPVAFLTALGWDSVDPISARLVGAALIGIGVESWLGRDRSASSYLTMLRLKVLWSASACVGIFVSMLQGAPAMGWAFFAIFAGFNTLWLTWYRRLKNAQTVAT</sequence>